<evidence type="ECO:0000313" key="4">
    <source>
        <dbReference type="EMBL" id="KKW06186.1"/>
    </source>
</evidence>
<dbReference type="InterPro" id="IPR014044">
    <property type="entry name" value="CAP_dom"/>
</dbReference>
<feature type="domain" description="SCP" evidence="3">
    <location>
        <begin position="79"/>
        <end position="181"/>
    </location>
</feature>
<dbReference type="PANTHER" id="PTHR31157:SF1">
    <property type="entry name" value="SCP DOMAIN-CONTAINING PROTEIN"/>
    <property type="match status" value="1"/>
</dbReference>
<keyword evidence="2" id="KW-0812">Transmembrane</keyword>
<evidence type="ECO:0000256" key="2">
    <source>
        <dbReference type="SAM" id="Phobius"/>
    </source>
</evidence>
<dbReference type="Pfam" id="PF00188">
    <property type="entry name" value="CAP"/>
    <property type="match status" value="1"/>
</dbReference>
<name>A0A0G1VIC8_9BACT</name>
<dbReference type="STRING" id="1618342.UY40_C0002G0036"/>
<dbReference type="SUPFAM" id="SSF55797">
    <property type="entry name" value="PR-1-like"/>
    <property type="match status" value="1"/>
</dbReference>
<gene>
    <name evidence="4" type="ORF">UY40_C0002G0036</name>
</gene>
<proteinExistence type="predicted"/>
<sequence>MYNLVEMIRRIGNNLIQFCVKNACYVLPYPNKGQRARFVKNSALFLYVLLLLFLQLYIYETSPQILGFATNIKVDELYSLLNQERQEAGLANLTRNSKLENAAKAKAQDMFNKNYWAHYAPDGSTTPWQFISASGYSYKYAGENLAKDFDTSAGVVDAWMASSSHRANIVNGNYKDMGLVAINGVLQGEETTLIVNFFATPLAGNLATGASGSSPTVSGSTQSQAKPEVQPKAVAVVGPTEKNPGKVEAEELAVTGLSPVQQVLAAVSPATSPKTLPLGFGFFLMSLFALDELSMLRGGLTRIELRRTGENVSHMALLGLLMLLVWLTQAGGVL</sequence>
<feature type="compositionally biased region" description="Polar residues" evidence="1">
    <location>
        <begin position="209"/>
        <end position="225"/>
    </location>
</feature>
<dbReference type="AlphaFoldDB" id="A0A0G1VIC8"/>
<feature type="transmembrane region" description="Helical" evidence="2">
    <location>
        <begin position="42"/>
        <end position="59"/>
    </location>
</feature>
<feature type="region of interest" description="Disordered" evidence="1">
    <location>
        <begin position="209"/>
        <end position="230"/>
    </location>
</feature>
<evidence type="ECO:0000259" key="3">
    <source>
        <dbReference type="Pfam" id="PF00188"/>
    </source>
</evidence>
<reference evidence="4 5" key="1">
    <citation type="journal article" date="2015" name="Nature">
        <title>rRNA introns, odd ribosomes, and small enigmatic genomes across a large radiation of phyla.</title>
        <authorList>
            <person name="Brown C.T."/>
            <person name="Hug L.A."/>
            <person name="Thomas B.C."/>
            <person name="Sharon I."/>
            <person name="Castelle C.J."/>
            <person name="Singh A."/>
            <person name="Wilkins M.J."/>
            <person name="Williams K.H."/>
            <person name="Banfield J.F."/>
        </authorList>
    </citation>
    <scope>NUCLEOTIDE SEQUENCE [LARGE SCALE GENOMIC DNA]</scope>
</reference>
<dbReference type="CDD" id="cd05379">
    <property type="entry name" value="CAP_bacterial"/>
    <property type="match status" value="1"/>
</dbReference>
<keyword evidence="2" id="KW-1133">Transmembrane helix</keyword>
<protein>
    <recommendedName>
        <fullName evidence="3">SCP domain-containing protein</fullName>
    </recommendedName>
</protein>
<dbReference type="Proteomes" id="UP000034119">
    <property type="component" value="Unassembled WGS sequence"/>
</dbReference>
<evidence type="ECO:0000313" key="5">
    <source>
        <dbReference type="Proteomes" id="UP000034119"/>
    </source>
</evidence>
<dbReference type="InterPro" id="IPR035940">
    <property type="entry name" value="CAP_sf"/>
</dbReference>
<comment type="caution">
    <text evidence="4">The sequence shown here is derived from an EMBL/GenBank/DDBJ whole genome shotgun (WGS) entry which is preliminary data.</text>
</comment>
<organism evidence="4 5">
    <name type="scientific">candidate division CPR1 bacterium GW2011_GWC1_49_13</name>
    <dbReference type="NCBI Taxonomy" id="1618342"/>
    <lineage>
        <taxon>Bacteria</taxon>
        <taxon>candidate division CPR1</taxon>
    </lineage>
</organism>
<dbReference type="PANTHER" id="PTHR31157">
    <property type="entry name" value="SCP DOMAIN-CONTAINING PROTEIN"/>
    <property type="match status" value="1"/>
</dbReference>
<keyword evidence="2" id="KW-0472">Membrane</keyword>
<dbReference type="EMBL" id="LCPW01000002">
    <property type="protein sequence ID" value="KKW06186.1"/>
    <property type="molecule type" value="Genomic_DNA"/>
</dbReference>
<dbReference type="Gene3D" id="3.40.33.10">
    <property type="entry name" value="CAP"/>
    <property type="match status" value="1"/>
</dbReference>
<accession>A0A0G1VIC8</accession>
<evidence type="ECO:0000256" key="1">
    <source>
        <dbReference type="SAM" id="MobiDB-lite"/>
    </source>
</evidence>